<dbReference type="Gene3D" id="3.40.50.300">
    <property type="entry name" value="P-loop containing nucleotide triphosphate hydrolases"/>
    <property type="match status" value="1"/>
</dbReference>
<dbReference type="RefSeq" id="WP_204660174.1">
    <property type="nucleotide sequence ID" value="NZ_CP056775.1"/>
</dbReference>
<accession>A0ABX7I1M6</accession>
<feature type="compositionally biased region" description="Acidic residues" evidence="1">
    <location>
        <begin position="495"/>
        <end position="509"/>
    </location>
</feature>
<dbReference type="PANTHER" id="PTHR30267">
    <property type="entry name" value="PROTEIN KINASE PRKA"/>
    <property type="match status" value="1"/>
</dbReference>
<dbReference type="Proteomes" id="UP000612680">
    <property type="component" value="Chromosome"/>
</dbReference>
<evidence type="ECO:0000313" key="3">
    <source>
        <dbReference type="Proteomes" id="UP000612680"/>
    </source>
</evidence>
<feature type="region of interest" description="Disordered" evidence="1">
    <location>
        <begin position="488"/>
        <end position="516"/>
    </location>
</feature>
<organism evidence="2 3">
    <name type="scientific">Dyadobacter sandarakinus</name>
    <dbReference type="NCBI Taxonomy" id="2747268"/>
    <lineage>
        <taxon>Bacteria</taxon>
        <taxon>Pseudomonadati</taxon>
        <taxon>Bacteroidota</taxon>
        <taxon>Cytophagia</taxon>
        <taxon>Cytophagales</taxon>
        <taxon>Spirosomataceae</taxon>
        <taxon>Dyadobacter</taxon>
    </lineage>
</organism>
<evidence type="ECO:0000313" key="2">
    <source>
        <dbReference type="EMBL" id="QRQ99411.1"/>
    </source>
</evidence>
<sequence>MTYSQLTSSELLGIRTLGELKRAGYQSKSIKQELRDNLITRIRNKDNVFPGIWGYEETVIPDVERAILSMHNINFLGLRGQAKTRIARMMINLLDEYIPYIEGSELHDDPLNPLSRAAHDALAEYRDDTPVAWLHRDERYTEKLATPDVSVADLIGDVDPIKAASLRLPYSDERVIHFGLIPRSHRGIFVINELPDLQARIQVALFNILQEGDIQIRGFKLRLPLDIQFVFTANPEDYTNRGSIVTPLKDRIESQIVTHYPKTIETGKKITEQEAVVKTEQKGLVKVNELAKTLIEQIAFEARESEYVDSKSGVSARLTISAYESLLSTAERRALINNETSTYIRVSDLYGVVSAICGKVELVYEGEVEGPVIVAQNLIGKAIRTQFLNFFPDPEKSKKSKINPYAKVIEWFGAGNQMEMLGDMTDREYSARLKTIDGLDDFVDMLSAYASAEEKLFMMEFALHGMAEFSLIGKQSLDQGMKFQDLVSSMFSGPGEDDDDYDFDDDDDDNNGRKPF</sequence>
<keyword evidence="3" id="KW-1185">Reference proteome</keyword>
<name>A0ABX7I1M6_9BACT</name>
<proteinExistence type="predicted"/>
<protein>
    <submittedName>
        <fullName evidence="2">Sigma 54-interacting transcriptional regulator</fullName>
    </submittedName>
</protein>
<gene>
    <name evidence="2" type="ORF">HWI92_00035</name>
</gene>
<dbReference type="InterPro" id="IPR027417">
    <property type="entry name" value="P-loop_NTPase"/>
</dbReference>
<evidence type="ECO:0000256" key="1">
    <source>
        <dbReference type="SAM" id="MobiDB-lite"/>
    </source>
</evidence>
<dbReference type="SUPFAM" id="SSF52540">
    <property type="entry name" value="P-loop containing nucleoside triphosphate hydrolases"/>
    <property type="match status" value="1"/>
</dbReference>
<dbReference type="PANTHER" id="PTHR30267:SF2">
    <property type="entry name" value="PROTEIN PRKA"/>
    <property type="match status" value="1"/>
</dbReference>
<reference evidence="2 3" key="1">
    <citation type="submission" date="2020-06" db="EMBL/GenBank/DDBJ databases">
        <title>Dyadobacter sandarakinus sp. nov., isolated from the soil of the Arctic Yellow River Station.</title>
        <authorList>
            <person name="Zhang Y."/>
            <person name="Peng F."/>
        </authorList>
    </citation>
    <scope>NUCLEOTIDE SEQUENCE [LARGE SCALE GENOMIC DNA]</scope>
    <source>
        <strain evidence="2 3">Q3-56</strain>
    </source>
</reference>
<dbReference type="EMBL" id="CP056775">
    <property type="protein sequence ID" value="QRQ99411.1"/>
    <property type="molecule type" value="Genomic_DNA"/>
</dbReference>